<dbReference type="EMBL" id="NCKW01000170">
    <property type="protein sequence ID" value="POM81101.1"/>
    <property type="molecule type" value="Genomic_DNA"/>
</dbReference>
<feature type="compositionally biased region" description="Basic and acidic residues" evidence="1">
    <location>
        <begin position="15"/>
        <end position="27"/>
    </location>
</feature>
<feature type="compositionally biased region" description="Basic and acidic residues" evidence="1">
    <location>
        <begin position="63"/>
        <end position="72"/>
    </location>
</feature>
<dbReference type="AlphaFoldDB" id="A0A2P4YTI4"/>
<name>A0A2P4YTI4_9STRA</name>
<sequence length="72" mass="7539">MVCVPGSLSGSGFQHESHEEARADLRSGKPASSTDGTEEGPATDLEEKPLPPPQVPSGTPADSDLRRDRLSP</sequence>
<evidence type="ECO:0000256" key="1">
    <source>
        <dbReference type="SAM" id="MobiDB-lite"/>
    </source>
</evidence>
<evidence type="ECO:0000313" key="2">
    <source>
        <dbReference type="EMBL" id="POM81101.1"/>
    </source>
</evidence>
<comment type="caution">
    <text evidence="2">The sequence shown here is derived from an EMBL/GenBank/DDBJ whole genome shotgun (WGS) entry which is preliminary data.</text>
</comment>
<keyword evidence="3" id="KW-1185">Reference proteome</keyword>
<proteinExistence type="predicted"/>
<dbReference type="Proteomes" id="UP000237271">
    <property type="component" value="Unassembled WGS sequence"/>
</dbReference>
<feature type="region of interest" description="Disordered" evidence="1">
    <location>
        <begin position="1"/>
        <end position="72"/>
    </location>
</feature>
<dbReference type="OrthoDB" id="122496at2759"/>
<accession>A0A2P4YTI4</accession>
<evidence type="ECO:0000313" key="3">
    <source>
        <dbReference type="Proteomes" id="UP000237271"/>
    </source>
</evidence>
<organism evidence="2 3">
    <name type="scientific">Phytophthora palmivora</name>
    <dbReference type="NCBI Taxonomy" id="4796"/>
    <lineage>
        <taxon>Eukaryota</taxon>
        <taxon>Sar</taxon>
        <taxon>Stramenopiles</taxon>
        <taxon>Oomycota</taxon>
        <taxon>Peronosporomycetes</taxon>
        <taxon>Peronosporales</taxon>
        <taxon>Peronosporaceae</taxon>
        <taxon>Phytophthora</taxon>
    </lineage>
</organism>
<gene>
    <name evidence="2" type="ORF">PHPALM_968</name>
</gene>
<protein>
    <submittedName>
        <fullName evidence="2">Uncharacterized protein</fullName>
    </submittedName>
</protein>
<reference evidence="2 3" key="1">
    <citation type="journal article" date="2017" name="Genome Biol. Evol.">
        <title>Phytophthora megakarya and P. palmivora, closely related causal agents of cacao black pod rot, underwent increases in genome sizes and gene numbers by different mechanisms.</title>
        <authorList>
            <person name="Ali S.S."/>
            <person name="Shao J."/>
            <person name="Lary D.J."/>
            <person name="Kronmiller B."/>
            <person name="Shen D."/>
            <person name="Strem M.D."/>
            <person name="Amoako-Attah I."/>
            <person name="Akrofi A.Y."/>
            <person name="Begoude B.A."/>
            <person name="Ten Hoopen G.M."/>
            <person name="Coulibaly K."/>
            <person name="Kebe B.I."/>
            <person name="Melnick R.L."/>
            <person name="Guiltinan M.J."/>
            <person name="Tyler B.M."/>
            <person name="Meinhardt L.W."/>
            <person name="Bailey B.A."/>
        </authorList>
    </citation>
    <scope>NUCLEOTIDE SEQUENCE [LARGE SCALE GENOMIC DNA]</scope>
    <source>
        <strain evidence="3">sbr112.9</strain>
    </source>
</reference>